<keyword evidence="9 17" id="KW-0418">Kinase</keyword>
<name>A0ABV1I5C4_9FIRM</name>
<dbReference type="InterPro" id="IPR036890">
    <property type="entry name" value="HATPase_C_sf"/>
</dbReference>
<dbReference type="Gene3D" id="1.10.287.130">
    <property type="match status" value="1"/>
</dbReference>
<keyword evidence="5" id="KW-0597">Phosphoprotein</keyword>
<keyword evidence="4" id="KW-1003">Cell membrane</keyword>
<dbReference type="Pfam" id="PF00512">
    <property type="entry name" value="HisKA"/>
    <property type="match status" value="1"/>
</dbReference>
<feature type="domain" description="HAMP" evidence="16">
    <location>
        <begin position="198"/>
        <end position="246"/>
    </location>
</feature>
<evidence type="ECO:0000256" key="4">
    <source>
        <dbReference type="ARBA" id="ARBA00022475"/>
    </source>
</evidence>
<dbReference type="CDD" id="cd06225">
    <property type="entry name" value="HAMP"/>
    <property type="match status" value="1"/>
</dbReference>
<dbReference type="InterPro" id="IPR050398">
    <property type="entry name" value="HssS/ArlS-like"/>
</dbReference>
<dbReference type="SUPFAM" id="SSF158472">
    <property type="entry name" value="HAMP domain-like"/>
    <property type="match status" value="1"/>
</dbReference>
<dbReference type="CDD" id="cd00082">
    <property type="entry name" value="HisKA"/>
    <property type="match status" value="1"/>
</dbReference>
<dbReference type="PROSITE" id="PS50109">
    <property type="entry name" value="HIS_KIN"/>
    <property type="match status" value="1"/>
</dbReference>
<evidence type="ECO:0000256" key="11">
    <source>
        <dbReference type="ARBA" id="ARBA00022989"/>
    </source>
</evidence>
<dbReference type="InterPro" id="IPR003594">
    <property type="entry name" value="HATPase_dom"/>
</dbReference>
<evidence type="ECO:0000256" key="3">
    <source>
        <dbReference type="ARBA" id="ARBA00012438"/>
    </source>
</evidence>
<dbReference type="InterPro" id="IPR003661">
    <property type="entry name" value="HisK_dim/P_dom"/>
</dbReference>
<reference evidence="17 18" key="1">
    <citation type="submission" date="2024-03" db="EMBL/GenBank/DDBJ databases">
        <title>Human intestinal bacterial collection.</title>
        <authorList>
            <person name="Pauvert C."/>
            <person name="Hitch T.C.A."/>
            <person name="Clavel T."/>
        </authorList>
    </citation>
    <scope>NUCLEOTIDE SEQUENCE [LARGE SCALE GENOMIC DNA]</scope>
    <source>
        <strain evidence="17 18">CLA-AA-H78B</strain>
    </source>
</reference>
<keyword evidence="11 14" id="KW-1133">Transmembrane helix</keyword>
<evidence type="ECO:0000256" key="13">
    <source>
        <dbReference type="ARBA" id="ARBA00023136"/>
    </source>
</evidence>
<feature type="transmembrane region" description="Helical" evidence="14">
    <location>
        <begin position="12"/>
        <end position="33"/>
    </location>
</feature>
<evidence type="ECO:0000259" key="16">
    <source>
        <dbReference type="PROSITE" id="PS50885"/>
    </source>
</evidence>
<evidence type="ECO:0000313" key="17">
    <source>
        <dbReference type="EMBL" id="MEQ2579839.1"/>
    </source>
</evidence>
<evidence type="ECO:0000256" key="1">
    <source>
        <dbReference type="ARBA" id="ARBA00000085"/>
    </source>
</evidence>
<evidence type="ECO:0000256" key="9">
    <source>
        <dbReference type="ARBA" id="ARBA00022777"/>
    </source>
</evidence>
<dbReference type="InterPro" id="IPR004358">
    <property type="entry name" value="Sig_transdc_His_kin-like_C"/>
</dbReference>
<dbReference type="InterPro" id="IPR036097">
    <property type="entry name" value="HisK_dim/P_sf"/>
</dbReference>
<keyword evidence="10" id="KW-0067">ATP-binding</keyword>
<proteinExistence type="predicted"/>
<protein>
    <recommendedName>
        <fullName evidence="3">histidine kinase</fullName>
        <ecNumber evidence="3">2.7.13.3</ecNumber>
    </recommendedName>
</protein>
<dbReference type="PRINTS" id="PR00344">
    <property type="entry name" value="BCTRLSENSOR"/>
</dbReference>
<evidence type="ECO:0000256" key="14">
    <source>
        <dbReference type="SAM" id="Phobius"/>
    </source>
</evidence>
<dbReference type="SMART" id="SM00388">
    <property type="entry name" value="HisKA"/>
    <property type="match status" value="1"/>
</dbReference>
<evidence type="ECO:0000256" key="5">
    <source>
        <dbReference type="ARBA" id="ARBA00022553"/>
    </source>
</evidence>
<comment type="caution">
    <text evidence="17">The sequence shown here is derived from an EMBL/GenBank/DDBJ whole genome shotgun (WGS) entry which is preliminary data.</text>
</comment>
<dbReference type="SUPFAM" id="SSF55874">
    <property type="entry name" value="ATPase domain of HSP90 chaperone/DNA topoisomerase II/histidine kinase"/>
    <property type="match status" value="1"/>
</dbReference>
<dbReference type="Gene3D" id="3.30.565.10">
    <property type="entry name" value="Histidine kinase-like ATPase, C-terminal domain"/>
    <property type="match status" value="1"/>
</dbReference>
<dbReference type="PROSITE" id="PS50885">
    <property type="entry name" value="HAMP"/>
    <property type="match status" value="1"/>
</dbReference>
<comment type="subcellular location">
    <subcellularLocation>
        <location evidence="2">Cell membrane</location>
        <topology evidence="2">Multi-pass membrane protein</topology>
    </subcellularLocation>
</comment>
<dbReference type="CDD" id="cd00075">
    <property type="entry name" value="HATPase"/>
    <property type="match status" value="1"/>
</dbReference>
<feature type="transmembrane region" description="Helical" evidence="14">
    <location>
        <begin position="170"/>
        <end position="195"/>
    </location>
</feature>
<keyword evidence="13 14" id="KW-0472">Membrane</keyword>
<keyword evidence="8" id="KW-0547">Nucleotide-binding</keyword>
<accession>A0ABV1I5C4</accession>
<dbReference type="SMART" id="SM00304">
    <property type="entry name" value="HAMP"/>
    <property type="match status" value="1"/>
</dbReference>
<dbReference type="EC" id="2.7.13.3" evidence="3"/>
<dbReference type="EMBL" id="JBBMFC010000030">
    <property type="protein sequence ID" value="MEQ2579839.1"/>
    <property type="molecule type" value="Genomic_DNA"/>
</dbReference>
<evidence type="ECO:0000256" key="10">
    <source>
        <dbReference type="ARBA" id="ARBA00022840"/>
    </source>
</evidence>
<comment type="catalytic activity">
    <reaction evidence="1">
        <text>ATP + protein L-histidine = ADP + protein N-phospho-L-histidine.</text>
        <dbReference type="EC" id="2.7.13.3"/>
    </reaction>
</comment>
<evidence type="ECO:0000313" key="18">
    <source>
        <dbReference type="Proteomes" id="UP001470288"/>
    </source>
</evidence>
<dbReference type="SUPFAM" id="SSF47384">
    <property type="entry name" value="Homodimeric domain of signal transducing histidine kinase"/>
    <property type="match status" value="1"/>
</dbReference>
<dbReference type="Proteomes" id="UP001470288">
    <property type="component" value="Unassembled WGS sequence"/>
</dbReference>
<dbReference type="GO" id="GO:0016301">
    <property type="term" value="F:kinase activity"/>
    <property type="evidence" value="ECO:0007669"/>
    <property type="project" value="UniProtKB-KW"/>
</dbReference>
<keyword evidence="6" id="KW-0808">Transferase</keyword>
<dbReference type="RefSeq" id="WP_349144992.1">
    <property type="nucleotide sequence ID" value="NZ_JBBMFC010000030.1"/>
</dbReference>
<dbReference type="PANTHER" id="PTHR45528">
    <property type="entry name" value="SENSOR HISTIDINE KINASE CPXA"/>
    <property type="match status" value="1"/>
</dbReference>
<evidence type="ECO:0000256" key="8">
    <source>
        <dbReference type="ARBA" id="ARBA00022741"/>
    </source>
</evidence>
<dbReference type="InterPro" id="IPR005467">
    <property type="entry name" value="His_kinase_dom"/>
</dbReference>
<keyword evidence="18" id="KW-1185">Reference proteome</keyword>
<sequence>MHLSLNVKFILAYIAFAILSFVGISTLTSRLMLDNATRTRASSFYQEGVYLSNQYVETYFDEETTKGTISRIQTQLSSLSVYLNAHIWLVSREGEIMIDSTPSSSYTHQVIPGFTSVLPSGTYYTTDNFFGMFKENTLSVLIPVTHNYHVRGYIVIYTPMSSVIHQKEGYLMAVYITMIYLMVLGLLFAIANWLIVYRPLRKLKKASAEYAAGNFDYPIVTDRTDELGSLARTMNFMASSLKDSDEDQRKMISNISHDFRSPLTSIKGYIEAMLDGTIPPEMQEKYLNIVLRETERLTGLTSGLLTLNSMDGKQNRLTRSNFDINAVIKNTAASFEGTCTAKHITIDLLFSDWHSYVNADMGKIQQVLYNLIDNAIKFSHPDSKITIETTSKYEKVFVSVRDTGIGIPKDSLKKIWERFYKTDLSRGKDKKGTGLGLSIVKEIIQLHGENINVVSTEGVGTEFIFSLSKVEEQSNARQ</sequence>
<organism evidence="17 18">
    <name type="scientific">Hominiventricola aquisgranensis</name>
    <dbReference type="NCBI Taxonomy" id="3133164"/>
    <lineage>
        <taxon>Bacteria</taxon>
        <taxon>Bacillati</taxon>
        <taxon>Bacillota</taxon>
        <taxon>Clostridia</taxon>
        <taxon>Lachnospirales</taxon>
        <taxon>Lachnospiraceae</taxon>
        <taxon>Hominiventricola</taxon>
    </lineage>
</organism>
<evidence type="ECO:0000256" key="2">
    <source>
        <dbReference type="ARBA" id="ARBA00004651"/>
    </source>
</evidence>
<dbReference type="InterPro" id="IPR003660">
    <property type="entry name" value="HAMP_dom"/>
</dbReference>
<evidence type="ECO:0000256" key="7">
    <source>
        <dbReference type="ARBA" id="ARBA00022692"/>
    </source>
</evidence>
<dbReference type="Pfam" id="PF00672">
    <property type="entry name" value="HAMP"/>
    <property type="match status" value="1"/>
</dbReference>
<evidence type="ECO:0000256" key="12">
    <source>
        <dbReference type="ARBA" id="ARBA00023012"/>
    </source>
</evidence>
<gene>
    <name evidence="17" type="ORF">WMO62_13575</name>
</gene>
<keyword evidence="12" id="KW-0902">Two-component regulatory system</keyword>
<keyword evidence="7 14" id="KW-0812">Transmembrane</keyword>
<evidence type="ECO:0000259" key="15">
    <source>
        <dbReference type="PROSITE" id="PS50109"/>
    </source>
</evidence>
<dbReference type="SMART" id="SM00387">
    <property type="entry name" value="HATPase_c"/>
    <property type="match status" value="1"/>
</dbReference>
<dbReference type="Pfam" id="PF02518">
    <property type="entry name" value="HATPase_c"/>
    <property type="match status" value="1"/>
</dbReference>
<dbReference type="Gene3D" id="6.10.340.10">
    <property type="match status" value="1"/>
</dbReference>
<dbReference type="PANTHER" id="PTHR45528:SF1">
    <property type="entry name" value="SENSOR HISTIDINE KINASE CPXA"/>
    <property type="match status" value="1"/>
</dbReference>
<feature type="domain" description="Histidine kinase" evidence="15">
    <location>
        <begin position="254"/>
        <end position="471"/>
    </location>
</feature>
<evidence type="ECO:0000256" key="6">
    <source>
        <dbReference type="ARBA" id="ARBA00022679"/>
    </source>
</evidence>